<keyword evidence="4" id="KW-1185">Reference proteome</keyword>
<accession>A0ABW4A3M3</accession>
<feature type="transmembrane region" description="Helical" evidence="1">
    <location>
        <begin position="32"/>
        <end position="50"/>
    </location>
</feature>
<comment type="caution">
    <text evidence="3">The sequence shown here is derived from an EMBL/GenBank/DDBJ whole genome shotgun (WGS) entry which is preliminary data.</text>
</comment>
<feature type="transmembrane region" description="Helical" evidence="1">
    <location>
        <begin position="7"/>
        <end position="26"/>
    </location>
</feature>
<evidence type="ECO:0000256" key="1">
    <source>
        <dbReference type="SAM" id="Phobius"/>
    </source>
</evidence>
<dbReference type="Pfam" id="PF10756">
    <property type="entry name" value="bPH_6"/>
    <property type="match status" value="1"/>
</dbReference>
<evidence type="ECO:0000313" key="4">
    <source>
        <dbReference type="Proteomes" id="UP001597183"/>
    </source>
</evidence>
<name>A0ABW4A3M3_9ACTN</name>
<dbReference type="InterPro" id="IPR019692">
    <property type="entry name" value="CFP-6_PH"/>
</dbReference>
<keyword evidence="1" id="KW-0812">Transmembrane</keyword>
<feature type="domain" description="Low molecular weight protein antigen 6 PH" evidence="2">
    <location>
        <begin position="57"/>
        <end position="128"/>
    </location>
</feature>
<dbReference type="RefSeq" id="WP_317789493.1">
    <property type="nucleotide sequence ID" value="NZ_AP028461.1"/>
</dbReference>
<proteinExistence type="predicted"/>
<dbReference type="Proteomes" id="UP001597183">
    <property type="component" value="Unassembled WGS sequence"/>
</dbReference>
<dbReference type="EMBL" id="JBHTMK010000006">
    <property type="protein sequence ID" value="MFD1364835.1"/>
    <property type="molecule type" value="Genomic_DNA"/>
</dbReference>
<reference evidence="4" key="1">
    <citation type="journal article" date="2019" name="Int. J. Syst. Evol. Microbiol.">
        <title>The Global Catalogue of Microorganisms (GCM) 10K type strain sequencing project: providing services to taxonomists for standard genome sequencing and annotation.</title>
        <authorList>
            <consortium name="The Broad Institute Genomics Platform"/>
            <consortium name="The Broad Institute Genome Sequencing Center for Infectious Disease"/>
            <person name="Wu L."/>
            <person name="Ma J."/>
        </authorList>
    </citation>
    <scope>NUCLEOTIDE SEQUENCE [LARGE SCALE GENOMIC DNA]</scope>
    <source>
        <strain evidence="4">CCM 7526</strain>
    </source>
</reference>
<sequence>MQWRVKPALPVAKLIAASALPLLVAVFGPEDLTRWLVAAVVAATIVVWAARDVFHPVRLAADDAGITVLTGFARQRHVPWEQIEAVRVERARRSDVLEIDTGEAVYVLSEPQLSADPHEVAVTLADLRPVS</sequence>
<keyword evidence="1" id="KW-0472">Membrane</keyword>
<gene>
    <name evidence="3" type="ORF">ACFQ5G_05705</name>
</gene>
<organism evidence="3 4">
    <name type="scientific">Actinoplanes sichuanensis</name>
    <dbReference type="NCBI Taxonomy" id="512349"/>
    <lineage>
        <taxon>Bacteria</taxon>
        <taxon>Bacillati</taxon>
        <taxon>Actinomycetota</taxon>
        <taxon>Actinomycetes</taxon>
        <taxon>Micromonosporales</taxon>
        <taxon>Micromonosporaceae</taxon>
        <taxon>Actinoplanes</taxon>
    </lineage>
</organism>
<protein>
    <submittedName>
        <fullName evidence="3">PH domain-containing protein</fullName>
    </submittedName>
</protein>
<evidence type="ECO:0000259" key="2">
    <source>
        <dbReference type="Pfam" id="PF10756"/>
    </source>
</evidence>
<evidence type="ECO:0000313" key="3">
    <source>
        <dbReference type="EMBL" id="MFD1364835.1"/>
    </source>
</evidence>
<keyword evidence="1" id="KW-1133">Transmembrane helix</keyword>